<comment type="caution">
    <text evidence="3">The sequence shown here is derived from an EMBL/GenBank/DDBJ whole genome shotgun (WGS) entry which is preliminary data.</text>
</comment>
<keyword evidence="2" id="KW-1133">Transmembrane helix</keyword>
<protein>
    <recommendedName>
        <fullName evidence="5">Mitochondrial import inner membrane translocase subunit Tim21</fullName>
    </recommendedName>
</protein>
<evidence type="ECO:0000256" key="2">
    <source>
        <dbReference type="SAM" id="Phobius"/>
    </source>
</evidence>
<feature type="region of interest" description="Disordered" evidence="1">
    <location>
        <begin position="1"/>
        <end position="23"/>
    </location>
</feature>
<name>A0ABN9X6D5_9DINO</name>
<feature type="non-terminal residue" evidence="3">
    <location>
        <position position="1"/>
    </location>
</feature>
<keyword evidence="4" id="KW-1185">Reference proteome</keyword>
<proteinExistence type="predicted"/>
<organism evidence="3 4">
    <name type="scientific">Prorocentrum cordatum</name>
    <dbReference type="NCBI Taxonomy" id="2364126"/>
    <lineage>
        <taxon>Eukaryota</taxon>
        <taxon>Sar</taxon>
        <taxon>Alveolata</taxon>
        <taxon>Dinophyceae</taxon>
        <taxon>Prorocentrales</taxon>
        <taxon>Prorocentraceae</taxon>
        <taxon>Prorocentrum</taxon>
    </lineage>
</organism>
<evidence type="ECO:0008006" key="5">
    <source>
        <dbReference type="Google" id="ProtNLM"/>
    </source>
</evidence>
<accession>A0ABN9X6D5</accession>
<sequence>ALPTFSPTDDAPAKPAEESAPPEAPATFAGTISTVFMGSSAAVKSFGIGCGLLVGVLLFEVFHKKTAEFDLSAPFPTLDSVENELVPSGKQILMHLSVGAAKLWYVYVAEGRVDRGEGVLQSSSNAAGSVS</sequence>
<reference evidence="3" key="1">
    <citation type="submission" date="2023-10" db="EMBL/GenBank/DDBJ databases">
        <authorList>
            <person name="Chen Y."/>
            <person name="Shah S."/>
            <person name="Dougan E. K."/>
            <person name="Thang M."/>
            <person name="Chan C."/>
        </authorList>
    </citation>
    <scope>NUCLEOTIDE SEQUENCE [LARGE SCALE GENOMIC DNA]</scope>
</reference>
<dbReference type="EMBL" id="CAUYUJ010019971">
    <property type="protein sequence ID" value="CAK0894973.1"/>
    <property type="molecule type" value="Genomic_DNA"/>
</dbReference>
<feature type="transmembrane region" description="Helical" evidence="2">
    <location>
        <begin position="41"/>
        <end position="62"/>
    </location>
</feature>
<dbReference type="Proteomes" id="UP001189429">
    <property type="component" value="Unassembled WGS sequence"/>
</dbReference>
<evidence type="ECO:0000256" key="1">
    <source>
        <dbReference type="SAM" id="MobiDB-lite"/>
    </source>
</evidence>
<evidence type="ECO:0000313" key="3">
    <source>
        <dbReference type="EMBL" id="CAK0894973.1"/>
    </source>
</evidence>
<keyword evidence="2" id="KW-0472">Membrane</keyword>
<gene>
    <name evidence="3" type="ORF">PCOR1329_LOCUS73863</name>
</gene>
<evidence type="ECO:0000313" key="4">
    <source>
        <dbReference type="Proteomes" id="UP001189429"/>
    </source>
</evidence>
<keyword evidence="2" id="KW-0812">Transmembrane</keyword>